<dbReference type="InterPro" id="IPR001296">
    <property type="entry name" value="Glyco_trans_1"/>
</dbReference>
<reference evidence="4" key="1">
    <citation type="submission" date="2016-10" db="EMBL/GenBank/DDBJ databases">
        <authorList>
            <person name="Varghese N."/>
            <person name="Submissions S."/>
        </authorList>
    </citation>
    <scope>NUCLEOTIDE SEQUENCE [LARGE SCALE GENOMIC DNA]</scope>
    <source>
        <strain evidence="4">S9</strain>
    </source>
</reference>
<keyword evidence="4" id="KW-1185">Reference proteome</keyword>
<keyword evidence="3" id="KW-0808">Transferase</keyword>
<dbReference type="Gene3D" id="3.40.50.2000">
    <property type="entry name" value="Glycogen Phosphorylase B"/>
    <property type="match status" value="2"/>
</dbReference>
<dbReference type="PANTHER" id="PTHR45947">
    <property type="entry name" value="SULFOQUINOVOSYL TRANSFERASE SQD2"/>
    <property type="match status" value="1"/>
</dbReference>
<dbReference type="SUPFAM" id="SSF53756">
    <property type="entry name" value="UDP-Glycosyltransferase/glycogen phosphorylase"/>
    <property type="match status" value="1"/>
</dbReference>
<feature type="domain" description="Glycosyl transferase family 1" evidence="1">
    <location>
        <begin position="189"/>
        <end position="350"/>
    </location>
</feature>
<dbReference type="CDD" id="cd03814">
    <property type="entry name" value="GT4-like"/>
    <property type="match status" value="1"/>
</dbReference>
<evidence type="ECO:0000313" key="4">
    <source>
        <dbReference type="Proteomes" id="UP000198571"/>
    </source>
</evidence>
<dbReference type="GO" id="GO:0016758">
    <property type="term" value="F:hexosyltransferase activity"/>
    <property type="evidence" value="ECO:0007669"/>
    <property type="project" value="TreeGrafter"/>
</dbReference>
<proteinExistence type="predicted"/>
<accession>A0A1H9S9E5</accession>
<dbReference type="Pfam" id="PF13439">
    <property type="entry name" value="Glyco_transf_4"/>
    <property type="match status" value="1"/>
</dbReference>
<evidence type="ECO:0000259" key="2">
    <source>
        <dbReference type="Pfam" id="PF13439"/>
    </source>
</evidence>
<dbReference type="InterPro" id="IPR028098">
    <property type="entry name" value="Glyco_trans_4-like_N"/>
</dbReference>
<evidence type="ECO:0000313" key="3">
    <source>
        <dbReference type="EMBL" id="SER80993.1"/>
    </source>
</evidence>
<dbReference type="Proteomes" id="UP000198571">
    <property type="component" value="Unassembled WGS sequence"/>
</dbReference>
<organism evidence="3 4">
    <name type="scientific">Salipaludibacillus aurantiacus</name>
    <dbReference type="NCBI Taxonomy" id="1601833"/>
    <lineage>
        <taxon>Bacteria</taxon>
        <taxon>Bacillati</taxon>
        <taxon>Bacillota</taxon>
        <taxon>Bacilli</taxon>
        <taxon>Bacillales</taxon>
        <taxon>Bacillaceae</taxon>
    </lineage>
</organism>
<protein>
    <submittedName>
        <fullName evidence="3">Glycosyltransferase involved in cell wall bisynthesis</fullName>
    </submittedName>
</protein>
<dbReference type="OrthoDB" id="9802525at2"/>
<dbReference type="InterPro" id="IPR050194">
    <property type="entry name" value="Glycosyltransferase_grp1"/>
</dbReference>
<dbReference type="Pfam" id="PF00534">
    <property type="entry name" value="Glycos_transf_1"/>
    <property type="match status" value="1"/>
</dbReference>
<dbReference type="EMBL" id="FOGT01000004">
    <property type="protein sequence ID" value="SER80993.1"/>
    <property type="molecule type" value="Genomic_DNA"/>
</dbReference>
<dbReference type="AlphaFoldDB" id="A0A1H9S9E5"/>
<gene>
    <name evidence="3" type="ORF">SAMN05518684_10471</name>
</gene>
<sequence length="381" mass="43601">MKIAIFSDTYAPEVNGVARTLQKLSGYLQEKQITHKIYVPENRGQTIEYSGVERLTSFPFLLYPECRMALPNFSSLNQSLNDFSPDLIHIATPFNVGLYGHYFGKKHRIPMVASYHTHFDDYLDYYHLSLLKHWFWRYMEWFHRPFEKVYVPSVSTRDKLYKKNIHSNIGIWGRGVNHQFFSPANRSAEMKKRYGIKEKYILLYVGRVSVEKDVQTVLNTFKSLPPSLYDDTHLIVAGDGPLLSQLQAAEPEKTTFTGFLKGERLAEVYASSDVFIFPSSTETFGNVVLEALSSGLPVIGADKGAVPHLIDHGSTGFLCPPKHTQSFVKHTETILRNEEYRKQMGYKAREFALTQSWDDIFSGLMGGYEEVLKKKKVLTPA</sequence>
<dbReference type="RefSeq" id="WP_093048723.1">
    <property type="nucleotide sequence ID" value="NZ_FOGT01000004.1"/>
</dbReference>
<name>A0A1H9S9E5_9BACI</name>
<dbReference type="PANTHER" id="PTHR45947:SF3">
    <property type="entry name" value="SULFOQUINOVOSYL TRANSFERASE SQD2"/>
    <property type="match status" value="1"/>
</dbReference>
<evidence type="ECO:0000259" key="1">
    <source>
        <dbReference type="Pfam" id="PF00534"/>
    </source>
</evidence>
<dbReference type="STRING" id="1601833.SAMN05518684_10471"/>
<feature type="domain" description="Glycosyltransferase subfamily 4-like N-terminal" evidence="2">
    <location>
        <begin position="14"/>
        <end position="179"/>
    </location>
</feature>